<dbReference type="AlphaFoldDB" id="A0A0V0XZ85"/>
<evidence type="ECO:0000313" key="4">
    <source>
        <dbReference type="Proteomes" id="UP000054815"/>
    </source>
</evidence>
<dbReference type="Proteomes" id="UP000054632">
    <property type="component" value="Unassembled WGS sequence"/>
</dbReference>
<gene>
    <name evidence="2" type="ORF">T4A_12550</name>
    <name evidence="1" type="ORF">T4E_8719</name>
</gene>
<sequence length="100" mass="11445">MPSTERMSRSSAVSAVASQPPLLVLAHGDDRQQQQIRTLAAWIHVHVHASIRVNRSTASRYMPHRAVVNNVENRSHLTSTRSLWLHQHQDRITEMPKHND</sequence>
<reference evidence="3 4" key="1">
    <citation type="submission" date="2015-01" db="EMBL/GenBank/DDBJ databases">
        <title>Evolution of Trichinella species and genotypes.</title>
        <authorList>
            <person name="Korhonen P.K."/>
            <person name="Edoardo P."/>
            <person name="Giuseppe L.R."/>
            <person name="Gasser R.B."/>
        </authorList>
    </citation>
    <scope>NUCLEOTIDE SEQUENCE [LARGE SCALE GENOMIC DNA]</scope>
    <source>
        <strain evidence="2">ISS13</strain>
        <strain evidence="1">ISS141</strain>
    </source>
</reference>
<dbReference type="Proteomes" id="UP000054815">
    <property type="component" value="Unassembled WGS sequence"/>
</dbReference>
<dbReference type="EMBL" id="JYDR01000010">
    <property type="protein sequence ID" value="KRY76693.1"/>
    <property type="molecule type" value="Genomic_DNA"/>
</dbReference>
<evidence type="ECO:0000313" key="2">
    <source>
        <dbReference type="EMBL" id="KRY76693.1"/>
    </source>
</evidence>
<name>A0A0V0XZ85_TRIPS</name>
<evidence type="ECO:0000313" key="1">
    <source>
        <dbReference type="EMBL" id="KRX92953.1"/>
    </source>
</evidence>
<accession>A0A0V0XZ85</accession>
<evidence type="ECO:0000313" key="3">
    <source>
        <dbReference type="Proteomes" id="UP000054632"/>
    </source>
</evidence>
<dbReference type="EMBL" id="JYDU01000098">
    <property type="protein sequence ID" value="KRX92953.1"/>
    <property type="molecule type" value="Genomic_DNA"/>
</dbReference>
<protein>
    <submittedName>
        <fullName evidence="1">Uncharacterized protein</fullName>
    </submittedName>
</protein>
<comment type="caution">
    <text evidence="1">The sequence shown here is derived from an EMBL/GenBank/DDBJ whole genome shotgun (WGS) entry which is preliminary data.</text>
</comment>
<organism evidence="1 4">
    <name type="scientific">Trichinella pseudospiralis</name>
    <name type="common">Parasitic roundworm</name>
    <dbReference type="NCBI Taxonomy" id="6337"/>
    <lineage>
        <taxon>Eukaryota</taxon>
        <taxon>Metazoa</taxon>
        <taxon>Ecdysozoa</taxon>
        <taxon>Nematoda</taxon>
        <taxon>Enoplea</taxon>
        <taxon>Dorylaimia</taxon>
        <taxon>Trichinellida</taxon>
        <taxon>Trichinellidae</taxon>
        <taxon>Trichinella</taxon>
    </lineage>
</organism>
<proteinExistence type="predicted"/>